<gene>
    <name evidence="6" type="ORF">A3B30_02845</name>
</gene>
<dbReference type="STRING" id="1798551.A3B30_02845"/>
<dbReference type="GO" id="GO:0046872">
    <property type="term" value="F:metal ion binding"/>
    <property type="evidence" value="ECO:0007669"/>
    <property type="project" value="UniProtKB-KW"/>
</dbReference>
<dbReference type="PANTHER" id="PTHR10359:SF19">
    <property type="entry name" value="DNA REPAIR GLYCOSYLASE MJ1434-RELATED"/>
    <property type="match status" value="1"/>
</dbReference>
<keyword evidence="4" id="KW-0411">Iron-sulfur</keyword>
<evidence type="ECO:0000313" key="7">
    <source>
        <dbReference type="Proteomes" id="UP000178248"/>
    </source>
</evidence>
<dbReference type="CDD" id="cd00056">
    <property type="entry name" value="ENDO3c"/>
    <property type="match status" value="1"/>
</dbReference>
<dbReference type="GO" id="GO:0051539">
    <property type="term" value="F:4 iron, 4 sulfur cluster binding"/>
    <property type="evidence" value="ECO:0007669"/>
    <property type="project" value="UniProtKB-KW"/>
</dbReference>
<keyword evidence="1" id="KW-0004">4Fe-4S</keyword>
<proteinExistence type="predicted"/>
<dbReference type="InterPro" id="IPR003265">
    <property type="entry name" value="HhH-GPD_domain"/>
</dbReference>
<keyword evidence="2" id="KW-0479">Metal-binding</keyword>
<protein>
    <recommendedName>
        <fullName evidence="5">HhH-GPD domain-containing protein</fullName>
    </recommendedName>
</protein>
<dbReference type="Pfam" id="PF00730">
    <property type="entry name" value="HhH-GPD"/>
    <property type="match status" value="1"/>
</dbReference>
<dbReference type="GO" id="GO:0003824">
    <property type="term" value="F:catalytic activity"/>
    <property type="evidence" value="ECO:0007669"/>
    <property type="project" value="InterPro"/>
</dbReference>
<name>A0A1G2BNE1_9BACT</name>
<evidence type="ECO:0000256" key="4">
    <source>
        <dbReference type="ARBA" id="ARBA00023014"/>
    </source>
</evidence>
<evidence type="ECO:0000256" key="1">
    <source>
        <dbReference type="ARBA" id="ARBA00022485"/>
    </source>
</evidence>
<accession>A0A1G2BNE1</accession>
<sequence length="208" mass="24491">MKTRSQRLQKLVEQLRDRYGKPKGQWSVWCKRPKTLADRERIIIEAILTQHTNWRNVERAVEKLAAERCDRIAPLYRRFGHTPSKLYPLIRSCGFYRAKTRLIFSLVRYIQNKGGVTKLRRADTVAVRTELLALRGVGPETADSILLYALDKPVFVIDEYTRRLLRKRKIDRSGDYRRLQQLFHNFLPKSIASYQDIHALIVIDGKNR</sequence>
<evidence type="ECO:0000256" key="3">
    <source>
        <dbReference type="ARBA" id="ARBA00023004"/>
    </source>
</evidence>
<organism evidence="6 7">
    <name type="scientific">Candidatus Komeilibacteria bacterium RIFCSPLOWO2_01_FULL_52_15</name>
    <dbReference type="NCBI Taxonomy" id="1798551"/>
    <lineage>
        <taxon>Bacteria</taxon>
        <taxon>Candidatus Komeiliibacteriota</taxon>
    </lineage>
</organism>
<dbReference type="PIRSF" id="PIRSF001435">
    <property type="entry name" value="Nth"/>
    <property type="match status" value="1"/>
</dbReference>
<dbReference type="GO" id="GO:0006284">
    <property type="term" value="P:base-excision repair"/>
    <property type="evidence" value="ECO:0007669"/>
    <property type="project" value="InterPro"/>
</dbReference>
<dbReference type="SUPFAM" id="SSF48150">
    <property type="entry name" value="DNA-glycosylase"/>
    <property type="match status" value="1"/>
</dbReference>
<dbReference type="EMBL" id="MHKM01000038">
    <property type="protein sequence ID" value="OGY90673.1"/>
    <property type="molecule type" value="Genomic_DNA"/>
</dbReference>
<dbReference type="AlphaFoldDB" id="A0A1G2BNE1"/>
<dbReference type="Gene3D" id="1.10.1670.10">
    <property type="entry name" value="Helix-hairpin-Helix base-excision DNA repair enzymes (C-terminal)"/>
    <property type="match status" value="1"/>
</dbReference>
<feature type="domain" description="HhH-GPD" evidence="5">
    <location>
        <begin position="48"/>
        <end position="207"/>
    </location>
</feature>
<evidence type="ECO:0000256" key="2">
    <source>
        <dbReference type="ARBA" id="ARBA00022723"/>
    </source>
</evidence>
<comment type="caution">
    <text evidence="6">The sequence shown here is derived from an EMBL/GenBank/DDBJ whole genome shotgun (WGS) entry which is preliminary data.</text>
</comment>
<keyword evidence="3" id="KW-0408">Iron</keyword>
<dbReference type="Gene3D" id="1.10.340.30">
    <property type="entry name" value="Hypothetical protein, domain 2"/>
    <property type="match status" value="1"/>
</dbReference>
<evidence type="ECO:0000313" key="6">
    <source>
        <dbReference type="EMBL" id="OGY90673.1"/>
    </source>
</evidence>
<dbReference type="InterPro" id="IPR011257">
    <property type="entry name" value="DNA_glycosylase"/>
</dbReference>
<reference evidence="6 7" key="1">
    <citation type="journal article" date="2016" name="Nat. Commun.">
        <title>Thousands of microbial genomes shed light on interconnected biogeochemical processes in an aquifer system.</title>
        <authorList>
            <person name="Anantharaman K."/>
            <person name="Brown C.T."/>
            <person name="Hug L.A."/>
            <person name="Sharon I."/>
            <person name="Castelle C.J."/>
            <person name="Probst A.J."/>
            <person name="Thomas B.C."/>
            <person name="Singh A."/>
            <person name="Wilkins M.J."/>
            <person name="Karaoz U."/>
            <person name="Brodie E.L."/>
            <person name="Williams K.H."/>
            <person name="Hubbard S.S."/>
            <person name="Banfield J.F."/>
        </authorList>
    </citation>
    <scope>NUCLEOTIDE SEQUENCE [LARGE SCALE GENOMIC DNA]</scope>
</reference>
<dbReference type="PANTHER" id="PTHR10359">
    <property type="entry name" value="A/G-SPECIFIC ADENINE GLYCOSYLASE/ENDONUCLEASE III"/>
    <property type="match status" value="1"/>
</dbReference>
<dbReference type="SMART" id="SM00478">
    <property type="entry name" value="ENDO3c"/>
    <property type="match status" value="1"/>
</dbReference>
<dbReference type="InterPro" id="IPR023170">
    <property type="entry name" value="HhH_base_excis_C"/>
</dbReference>
<dbReference type="Proteomes" id="UP000178248">
    <property type="component" value="Unassembled WGS sequence"/>
</dbReference>
<evidence type="ECO:0000259" key="5">
    <source>
        <dbReference type="SMART" id="SM00478"/>
    </source>
</evidence>